<comment type="caution">
    <text evidence="1">The sequence shown here is derived from an EMBL/GenBank/DDBJ whole genome shotgun (WGS) entry which is preliminary data.</text>
</comment>
<dbReference type="Proteomes" id="UP001054945">
    <property type="component" value="Unassembled WGS sequence"/>
</dbReference>
<proteinExistence type="predicted"/>
<keyword evidence="2" id="KW-1185">Reference proteome</keyword>
<evidence type="ECO:0000313" key="2">
    <source>
        <dbReference type="Proteomes" id="UP001054945"/>
    </source>
</evidence>
<dbReference type="AlphaFoldDB" id="A0AAV4RNH2"/>
<protein>
    <submittedName>
        <fullName evidence="1">Uncharacterized protein</fullName>
    </submittedName>
</protein>
<reference evidence="1 2" key="1">
    <citation type="submission" date="2021-06" db="EMBL/GenBank/DDBJ databases">
        <title>Caerostris extrusa draft genome.</title>
        <authorList>
            <person name="Kono N."/>
            <person name="Arakawa K."/>
        </authorList>
    </citation>
    <scope>NUCLEOTIDE SEQUENCE [LARGE SCALE GENOMIC DNA]</scope>
</reference>
<organism evidence="1 2">
    <name type="scientific">Caerostris extrusa</name>
    <name type="common">Bark spider</name>
    <name type="synonym">Caerostris bankana</name>
    <dbReference type="NCBI Taxonomy" id="172846"/>
    <lineage>
        <taxon>Eukaryota</taxon>
        <taxon>Metazoa</taxon>
        <taxon>Ecdysozoa</taxon>
        <taxon>Arthropoda</taxon>
        <taxon>Chelicerata</taxon>
        <taxon>Arachnida</taxon>
        <taxon>Araneae</taxon>
        <taxon>Araneomorphae</taxon>
        <taxon>Entelegynae</taxon>
        <taxon>Araneoidea</taxon>
        <taxon>Araneidae</taxon>
        <taxon>Caerostris</taxon>
    </lineage>
</organism>
<accession>A0AAV4RNH2</accession>
<gene>
    <name evidence="1" type="ORF">CEXT_88471</name>
</gene>
<sequence length="74" mass="8522">MRRLYQDKVKWGGCHPPEHPKKTGQRCAPSAFVNDVFFVFSSNLVAFEVLGSGEVERRNQWFFSPVLIGRYLSC</sequence>
<dbReference type="EMBL" id="BPLR01008219">
    <property type="protein sequence ID" value="GIY22927.1"/>
    <property type="molecule type" value="Genomic_DNA"/>
</dbReference>
<name>A0AAV4RNH2_CAEEX</name>
<evidence type="ECO:0000313" key="1">
    <source>
        <dbReference type="EMBL" id="GIY22927.1"/>
    </source>
</evidence>